<reference evidence="1" key="1">
    <citation type="journal article" date="2020" name="Nature">
        <title>Giant virus diversity and host interactions through global metagenomics.</title>
        <authorList>
            <person name="Schulz F."/>
            <person name="Roux S."/>
            <person name="Paez-Espino D."/>
            <person name="Jungbluth S."/>
            <person name="Walsh D.A."/>
            <person name="Denef V.J."/>
            <person name="McMahon K.D."/>
            <person name="Konstantinidis K.T."/>
            <person name="Eloe-Fadrosh E.A."/>
            <person name="Kyrpides N.C."/>
            <person name="Woyke T."/>
        </authorList>
    </citation>
    <scope>NUCLEOTIDE SEQUENCE</scope>
    <source>
        <strain evidence="1">GVMAG-M-3300023179-2</strain>
    </source>
</reference>
<proteinExistence type="predicted"/>
<organism evidence="1">
    <name type="scientific">viral metagenome</name>
    <dbReference type="NCBI Taxonomy" id="1070528"/>
    <lineage>
        <taxon>unclassified sequences</taxon>
        <taxon>metagenomes</taxon>
        <taxon>organismal metagenomes</taxon>
    </lineage>
</organism>
<dbReference type="EMBL" id="MN739812">
    <property type="protein sequence ID" value="QHT27155.1"/>
    <property type="molecule type" value="Genomic_DNA"/>
</dbReference>
<evidence type="ECO:0000313" key="1">
    <source>
        <dbReference type="EMBL" id="QHT27155.1"/>
    </source>
</evidence>
<name>A0A6C0EII8_9ZZZZ</name>
<dbReference type="AlphaFoldDB" id="A0A6C0EII8"/>
<accession>A0A6C0EII8</accession>
<protein>
    <submittedName>
        <fullName evidence="1">Uncharacterized protein</fullName>
    </submittedName>
</protein>
<sequence>MFTYISSLLNTLFSYHYILFKKSNNAEILNLKNTELKMHIENKFKFSNHLIINQAINNIFFGINILYNTYKKSKNDIIKLLGSELYVNKIKHIISDSLNFNYLDIIYDDSIENIIKLIKTNIYVIFDEIINILKKFDNIYQAQISRELGFINSKDFNYNHFVTYDFLEIMELINIINFKKIIKRKYIILNNKDNKELFDKNFNHYTIINENTNDSSKIINLDKQTEIIIENTIDSSKIINVEKKKKLKIHSAYIDERIKDTIKSEKWNDNYIINTPHLNYIKAYSSNIYTNLIKDIFTKTYLKKYPCSDCGNPSTDRCHGINEERPKLIQKALDKVYPDITKPIEQKKIIIAFLEEHKYTNFTFKCKECHVKEKHYTI</sequence>